<keyword evidence="1 3" id="KW-0812">Transmembrane</keyword>
<name>A0AAD7L5S0_QUISA</name>
<comment type="caution">
    <text evidence="3">The sequence shown here is derived from an EMBL/GenBank/DDBJ whole genome shotgun (WGS) entry which is preliminary data.</text>
</comment>
<feature type="signal peptide" evidence="2">
    <location>
        <begin position="1"/>
        <end position="29"/>
    </location>
</feature>
<dbReference type="InterPro" id="IPR040283">
    <property type="entry name" value="DDB_G0292058-like"/>
</dbReference>
<feature type="transmembrane region" description="Helical" evidence="1">
    <location>
        <begin position="499"/>
        <end position="521"/>
    </location>
</feature>
<dbReference type="AlphaFoldDB" id="A0AAD7L5S0"/>
<feature type="transmembrane region" description="Helical" evidence="1">
    <location>
        <begin position="110"/>
        <end position="134"/>
    </location>
</feature>
<organism evidence="3 4">
    <name type="scientific">Quillaja saponaria</name>
    <name type="common">Soap bark tree</name>
    <dbReference type="NCBI Taxonomy" id="32244"/>
    <lineage>
        <taxon>Eukaryota</taxon>
        <taxon>Viridiplantae</taxon>
        <taxon>Streptophyta</taxon>
        <taxon>Embryophyta</taxon>
        <taxon>Tracheophyta</taxon>
        <taxon>Spermatophyta</taxon>
        <taxon>Magnoliopsida</taxon>
        <taxon>eudicotyledons</taxon>
        <taxon>Gunneridae</taxon>
        <taxon>Pentapetalae</taxon>
        <taxon>rosids</taxon>
        <taxon>fabids</taxon>
        <taxon>Fabales</taxon>
        <taxon>Quillajaceae</taxon>
        <taxon>Quillaja</taxon>
    </lineage>
</organism>
<dbReference type="EMBL" id="JARAOO010000011">
    <property type="protein sequence ID" value="KAJ7951952.1"/>
    <property type="molecule type" value="Genomic_DNA"/>
</dbReference>
<dbReference type="PANTHER" id="PTHR31414">
    <property type="entry name" value="TRANSMEMBRANE PROTEIN DDB_G0292058"/>
    <property type="match status" value="1"/>
</dbReference>
<keyword evidence="1" id="KW-1133">Transmembrane helix</keyword>
<proteinExistence type="predicted"/>
<evidence type="ECO:0000256" key="1">
    <source>
        <dbReference type="SAM" id="Phobius"/>
    </source>
</evidence>
<reference evidence="3" key="1">
    <citation type="journal article" date="2023" name="Science">
        <title>Elucidation of the pathway for biosynthesis of saponin adjuvants from the soapbark tree.</title>
        <authorList>
            <person name="Reed J."/>
            <person name="Orme A."/>
            <person name="El-Demerdash A."/>
            <person name="Owen C."/>
            <person name="Martin L.B.B."/>
            <person name="Misra R.C."/>
            <person name="Kikuchi S."/>
            <person name="Rejzek M."/>
            <person name="Martin A.C."/>
            <person name="Harkess A."/>
            <person name="Leebens-Mack J."/>
            <person name="Louveau T."/>
            <person name="Stephenson M.J."/>
            <person name="Osbourn A."/>
        </authorList>
    </citation>
    <scope>NUCLEOTIDE SEQUENCE</scope>
    <source>
        <strain evidence="3">S10</strain>
    </source>
</reference>
<sequence length="550" mass="61398">MWNIKTMAFLLQVLTSLLILTIFLPLCHGVGQSYFPPTKHVQGYYNVVSRVMRKSLQEGTNAKPMQNSSLILAADATRRVDPSNNFNYYTGGWNFSDVHYMKSVGHTGSLSFIIAAIWFFIGACLIILAPGYCCSSTRHQFGYSQIAYSVSLFLLITFMITTLIGSAILHRADAGFFSTKAAIVKSISKQVDKTVGTLTNVSCDLAAAERVEVNLVSLPPDVQEKAKGFMTRSNISAINYEFQTHKSKNKSPFSLNELRQVFAASAALVLTLAIIGFVLSYFGWQYSIYILMVIGWIIIAIALVDCGFSLVVHNIVADTCIAINQWVQHPKPNTALSDILPCVNRATAHETLSLSREVTSQLVSIVNDFITNVANKEANHQEGHIYYNQSGKLLPNLCNPYDFEMRPREYVAGEVELKAAEQVWKTYICNVSSSGNCTTMGRLTPTFYKQMVEAVNVSSALYRSDPFLESLVDCKNLQQIFSDINKYYCPGLIQNSSRIHVGLVIMTAAVMCSMSLWLIFARERVQRFYAKRVIIETTRQDSKAGENLLY</sequence>
<keyword evidence="4" id="KW-1185">Reference proteome</keyword>
<dbReference type="PANTHER" id="PTHR31414:SF15">
    <property type="entry name" value="PLASMA MEMBRANE FUSION PROTEIN"/>
    <property type="match status" value="1"/>
</dbReference>
<evidence type="ECO:0000313" key="3">
    <source>
        <dbReference type="EMBL" id="KAJ7951952.1"/>
    </source>
</evidence>
<dbReference type="GO" id="GO:0005886">
    <property type="term" value="C:plasma membrane"/>
    <property type="evidence" value="ECO:0007669"/>
    <property type="project" value="TreeGrafter"/>
</dbReference>
<feature type="transmembrane region" description="Helical" evidence="1">
    <location>
        <begin position="146"/>
        <end position="169"/>
    </location>
</feature>
<evidence type="ECO:0000256" key="2">
    <source>
        <dbReference type="SAM" id="SignalP"/>
    </source>
</evidence>
<evidence type="ECO:0000313" key="4">
    <source>
        <dbReference type="Proteomes" id="UP001163823"/>
    </source>
</evidence>
<feature type="transmembrane region" description="Helical" evidence="1">
    <location>
        <begin position="261"/>
        <end position="282"/>
    </location>
</feature>
<accession>A0AAD7L5S0</accession>
<keyword evidence="1" id="KW-0472">Membrane</keyword>
<dbReference type="GO" id="GO:0009506">
    <property type="term" value="C:plasmodesma"/>
    <property type="evidence" value="ECO:0007669"/>
    <property type="project" value="TreeGrafter"/>
</dbReference>
<gene>
    <name evidence="3" type="ORF">O6P43_027924</name>
</gene>
<dbReference type="Proteomes" id="UP001163823">
    <property type="component" value="Chromosome 11"/>
</dbReference>
<feature type="transmembrane region" description="Helical" evidence="1">
    <location>
        <begin position="289"/>
        <end position="312"/>
    </location>
</feature>
<keyword evidence="2" id="KW-0732">Signal</keyword>
<feature type="chain" id="PRO_5042291708" evidence="2">
    <location>
        <begin position="30"/>
        <end position="550"/>
    </location>
</feature>
<protein>
    <submittedName>
        <fullName evidence="3">Transmembrane protein</fullName>
    </submittedName>
</protein>